<dbReference type="GO" id="GO:0009234">
    <property type="term" value="P:menaquinone biosynthetic process"/>
    <property type="evidence" value="ECO:0007669"/>
    <property type="project" value="UniProtKB-UniRule"/>
</dbReference>
<dbReference type="InterPro" id="IPR004433">
    <property type="entry name" value="MenaQ_synth_MenD"/>
</dbReference>
<dbReference type="EMBL" id="WJIF01000003">
    <property type="protein sequence ID" value="MRG59617.1"/>
    <property type="molecule type" value="Genomic_DNA"/>
</dbReference>
<accession>A0A6I2F764</accession>
<dbReference type="CDD" id="cd07037">
    <property type="entry name" value="TPP_PYR_MenD"/>
    <property type="match status" value="1"/>
</dbReference>
<dbReference type="InterPro" id="IPR029061">
    <property type="entry name" value="THDP-binding"/>
</dbReference>
<dbReference type="UniPathway" id="UPA00079"/>
<keyword evidence="5 6" id="KW-0464">Manganese</keyword>
<dbReference type="Pfam" id="PF02775">
    <property type="entry name" value="TPP_enzyme_C"/>
    <property type="match status" value="1"/>
</dbReference>
<dbReference type="GO" id="GO:0030145">
    <property type="term" value="F:manganese ion binding"/>
    <property type="evidence" value="ECO:0007669"/>
    <property type="project" value="UniProtKB-UniRule"/>
</dbReference>
<evidence type="ECO:0000256" key="3">
    <source>
        <dbReference type="ARBA" id="ARBA00022842"/>
    </source>
</evidence>
<comment type="pathway">
    <text evidence="6">Quinol/quinone metabolism; 1,4-dihydroxy-2-naphthoate biosynthesis; 1,4-dihydroxy-2-naphthoate from chorismate: step 2/7.</text>
</comment>
<dbReference type="PANTHER" id="PTHR42916:SF1">
    <property type="entry name" value="PROTEIN PHYLLO, CHLOROPLASTIC"/>
    <property type="match status" value="1"/>
</dbReference>
<evidence type="ECO:0000256" key="4">
    <source>
        <dbReference type="ARBA" id="ARBA00023052"/>
    </source>
</evidence>
<dbReference type="GO" id="GO:0000287">
    <property type="term" value="F:magnesium ion binding"/>
    <property type="evidence" value="ECO:0007669"/>
    <property type="project" value="UniProtKB-UniRule"/>
</dbReference>
<evidence type="ECO:0000259" key="7">
    <source>
        <dbReference type="Pfam" id="PF02775"/>
    </source>
</evidence>
<comment type="catalytic activity">
    <reaction evidence="6">
        <text>isochorismate + 2-oxoglutarate + H(+) = 5-enolpyruvoyl-6-hydroxy-2-succinyl-cyclohex-3-ene-1-carboxylate + CO2</text>
        <dbReference type="Rhea" id="RHEA:25593"/>
        <dbReference type="ChEBI" id="CHEBI:15378"/>
        <dbReference type="ChEBI" id="CHEBI:16526"/>
        <dbReference type="ChEBI" id="CHEBI:16810"/>
        <dbReference type="ChEBI" id="CHEBI:29780"/>
        <dbReference type="ChEBI" id="CHEBI:58818"/>
        <dbReference type="EC" id="2.2.1.9"/>
    </reaction>
</comment>
<dbReference type="InterPro" id="IPR011766">
    <property type="entry name" value="TPP_enzyme_TPP-bd"/>
</dbReference>
<dbReference type="HAMAP" id="MF_01659">
    <property type="entry name" value="MenD"/>
    <property type="match status" value="1"/>
</dbReference>
<comment type="function">
    <text evidence="6">Catalyzes the thiamine diphosphate-dependent decarboxylation of 2-oxoglutarate and the subsequent addition of the resulting succinic semialdehyde-thiamine pyrophosphate anion to isochorismate to yield 2-succinyl-5-enolpyruvyl-6-hydroxy-3-cyclohexene-1-carboxylate (SEPHCHC).</text>
</comment>
<evidence type="ECO:0000256" key="6">
    <source>
        <dbReference type="HAMAP-Rule" id="MF_01659"/>
    </source>
</evidence>
<evidence type="ECO:0000313" key="9">
    <source>
        <dbReference type="EMBL" id="MRG59617.1"/>
    </source>
</evidence>
<dbReference type="Gene3D" id="3.40.50.1220">
    <property type="entry name" value="TPP-binding domain"/>
    <property type="match status" value="1"/>
</dbReference>
<dbReference type="Gene3D" id="3.40.50.970">
    <property type="match status" value="2"/>
</dbReference>
<name>A0A6I2F764_9MICO</name>
<comment type="cofactor">
    <cofactor evidence="6">
        <name>thiamine diphosphate</name>
        <dbReference type="ChEBI" id="CHEBI:58937"/>
    </cofactor>
    <text evidence="6">Binds 1 thiamine pyrophosphate per subunit.</text>
</comment>
<evidence type="ECO:0000313" key="10">
    <source>
        <dbReference type="Proteomes" id="UP000431080"/>
    </source>
</evidence>
<dbReference type="InterPro" id="IPR012001">
    <property type="entry name" value="Thiamin_PyroP_enz_TPP-bd_dom"/>
</dbReference>
<evidence type="ECO:0000256" key="1">
    <source>
        <dbReference type="ARBA" id="ARBA00022679"/>
    </source>
</evidence>
<dbReference type="Proteomes" id="UP000431080">
    <property type="component" value="Unassembled WGS sequence"/>
</dbReference>
<evidence type="ECO:0000256" key="2">
    <source>
        <dbReference type="ARBA" id="ARBA00022723"/>
    </source>
</evidence>
<protein>
    <recommendedName>
        <fullName evidence="6">2-succinyl-5-enolpyruvyl-6-hydroxy-3-cyclohexene-1-carboxylate synthase</fullName>
        <shortName evidence="6">SEPHCHC synthase</shortName>
        <ecNumber evidence="6">2.2.1.9</ecNumber>
    </recommendedName>
    <alternativeName>
        <fullName evidence="6">Menaquinone biosynthesis protein MenD</fullName>
    </alternativeName>
</protein>
<comment type="pathway">
    <text evidence="6">Quinol/quinone metabolism; menaquinone biosynthesis.</text>
</comment>
<comment type="similarity">
    <text evidence="6">Belongs to the TPP enzyme family. MenD subfamily.</text>
</comment>
<evidence type="ECO:0000256" key="5">
    <source>
        <dbReference type="ARBA" id="ARBA00023211"/>
    </source>
</evidence>
<gene>
    <name evidence="6 9" type="primary">menD</name>
    <name evidence="9" type="ORF">GE115_06995</name>
</gene>
<keyword evidence="2 6" id="KW-0479">Metal-binding</keyword>
<sequence>MAEAAAPDPHRESPASAFALALLTEFVALGVTDVVVAPGSRSQALALAAAEFERADLLRLHVRIDERGAGFLALGLGVETGRPAVVITTSGTAVANLHPAVLEAHHSGVPLIALTADRPAELRGIRSNQTTMQPGIFAGAVRLERDVAPPETVDANADAPRLARRAVEAALGIDDRGVPIAHPGAGPVHLNVQLREPLSAPVEIDRAAVAARRAHLAELHAPEASGAGSAAAASGSASDASPAGNLVAAGPRTLVVAGAGAGPEAEAFARAGGWPLAAEITSGAHFGPNLVVAYRELLAEPGFGNRVERVVVFGHPTLSREVPALVQRDGVESIVVAPSGIEWFNPGRRVRRFERAVHAESHVPTAEERAWTGRWVHASRALLAEGESDGSDSSGASARSGVDETGHVSDYAAQRAFLKAQLAAVREPVSRRMLVESVWSATWPHDRLVLGASRLIRDADRVVPGRRISAHANRGLAGIDGTVATAVGIAIASQRAPEAKPGTTRVLLGDLTLLHDVGSLLLGAGEAPPRVQVIVGNDGGGAIFDALEVAASAPADAFDRVQFTPQHVDLAALATAYGWTYQRAATRGELEEALGTAVTGPTLVEVPLER</sequence>
<comment type="caution">
    <text evidence="9">The sequence shown here is derived from an EMBL/GenBank/DDBJ whole genome shotgun (WGS) entry which is preliminary data.</text>
</comment>
<keyword evidence="6" id="KW-0474">Menaquinone biosynthesis</keyword>
<dbReference type="PIRSF" id="PIRSF004983">
    <property type="entry name" value="MenD"/>
    <property type="match status" value="1"/>
</dbReference>
<evidence type="ECO:0000259" key="8">
    <source>
        <dbReference type="Pfam" id="PF02776"/>
    </source>
</evidence>
<dbReference type="EC" id="2.2.1.9" evidence="6"/>
<dbReference type="CDD" id="cd02009">
    <property type="entry name" value="TPP_SHCHC_synthase"/>
    <property type="match status" value="1"/>
</dbReference>
<keyword evidence="1 6" id="KW-0808">Transferase</keyword>
<feature type="domain" description="Thiamine pyrophosphate enzyme N-terminal TPP-binding" evidence="8">
    <location>
        <begin position="22"/>
        <end position="130"/>
    </location>
</feature>
<dbReference type="AlphaFoldDB" id="A0A6I2F764"/>
<dbReference type="NCBIfam" id="TIGR00173">
    <property type="entry name" value="menD"/>
    <property type="match status" value="1"/>
</dbReference>
<reference evidence="9 10" key="1">
    <citation type="submission" date="2019-10" db="EMBL/GenBank/DDBJ databases">
        <authorList>
            <person name="Nie G."/>
            <person name="Ming H."/>
            <person name="Yi B."/>
        </authorList>
    </citation>
    <scope>NUCLEOTIDE SEQUENCE [LARGE SCALE GENOMIC DNA]</scope>
    <source>
        <strain evidence="9 10">CFH 90414</strain>
    </source>
</reference>
<proteinExistence type="inferred from homology"/>
<organism evidence="9 10">
    <name type="scientific">Agromyces agglutinans</name>
    <dbReference type="NCBI Taxonomy" id="2662258"/>
    <lineage>
        <taxon>Bacteria</taxon>
        <taxon>Bacillati</taxon>
        <taxon>Actinomycetota</taxon>
        <taxon>Actinomycetes</taxon>
        <taxon>Micrococcales</taxon>
        <taxon>Microbacteriaceae</taxon>
        <taxon>Agromyces</taxon>
    </lineage>
</organism>
<dbReference type="SUPFAM" id="SSF52518">
    <property type="entry name" value="Thiamin diphosphate-binding fold (THDP-binding)"/>
    <property type="match status" value="2"/>
</dbReference>
<dbReference type="GO" id="GO:0030976">
    <property type="term" value="F:thiamine pyrophosphate binding"/>
    <property type="evidence" value="ECO:0007669"/>
    <property type="project" value="UniProtKB-UniRule"/>
</dbReference>
<comment type="cofactor">
    <cofactor evidence="6">
        <name>Mg(2+)</name>
        <dbReference type="ChEBI" id="CHEBI:18420"/>
    </cofactor>
    <cofactor evidence="6">
        <name>Mn(2+)</name>
        <dbReference type="ChEBI" id="CHEBI:29035"/>
    </cofactor>
</comment>
<keyword evidence="3 6" id="KW-0460">Magnesium</keyword>
<dbReference type="PANTHER" id="PTHR42916">
    <property type="entry name" value="2-SUCCINYL-5-ENOLPYRUVYL-6-HYDROXY-3-CYCLOHEXENE-1-CARBOXYLATE SYNTHASE"/>
    <property type="match status" value="1"/>
</dbReference>
<dbReference type="RefSeq" id="WP_153684080.1">
    <property type="nucleotide sequence ID" value="NZ_WJIF01000003.1"/>
</dbReference>
<dbReference type="GO" id="GO:0070204">
    <property type="term" value="F:2-succinyl-5-enolpyruvyl-6-hydroxy-3-cyclohexene-1-carboxylic-acid synthase activity"/>
    <property type="evidence" value="ECO:0007669"/>
    <property type="project" value="UniProtKB-UniRule"/>
</dbReference>
<feature type="domain" description="Thiamine pyrophosphate enzyme TPP-binding" evidence="7">
    <location>
        <begin position="480"/>
        <end position="606"/>
    </location>
</feature>
<keyword evidence="10" id="KW-1185">Reference proteome</keyword>
<comment type="subunit">
    <text evidence="6">Homodimer.</text>
</comment>
<dbReference type="Pfam" id="PF02776">
    <property type="entry name" value="TPP_enzyme_N"/>
    <property type="match status" value="1"/>
</dbReference>
<dbReference type="UniPathway" id="UPA01057">
    <property type="reaction ID" value="UER00164"/>
</dbReference>
<keyword evidence="4 6" id="KW-0786">Thiamine pyrophosphate</keyword>